<feature type="binding site" description="axial binding residue" evidence="6">
    <location>
        <position position="430"/>
    </location>
    <ligand>
        <name>heme</name>
        <dbReference type="ChEBI" id="CHEBI:30413"/>
    </ligand>
    <ligandPart>
        <name>Fe</name>
        <dbReference type="ChEBI" id="CHEBI:18248"/>
    </ligandPart>
</feature>
<evidence type="ECO:0000313" key="7">
    <source>
        <dbReference type="EMBL" id="KAF2092502.1"/>
    </source>
</evidence>
<evidence type="ECO:0000256" key="6">
    <source>
        <dbReference type="PIRSR" id="PIRSR602401-1"/>
    </source>
</evidence>
<comment type="similarity">
    <text evidence="2">Belongs to the cytochrome P450 family.</text>
</comment>
<keyword evidence="8" id="KW-1185">Reference proteome</keyword>
<comment type="cofactor">
    <cofactor evidence="1 6">
        <name>heme</name>
        <dbReference type="ChEBI" id="CHEBI:30413"/>
    </cofactor>
</comment>
<dbReference type="Gene3D" id="1.10.630.10">
    <property type="entry name" value="Cytochrome P450"/>
    <property type="match status" value="1"/>
</dbReference>
<dbReference type="GO" id="GO:0005506">
    <property type="term" value="F:iron ion binding"/>
    <property type="evidence" value="ECO:0007669"/>
    <property type="project" value="InterPro"/>
</dbReference>
<keyword evidence="6" id="KW-0349">Heme</keyword>
<dbReference type="PANTHER" id="PTHR46206:SF4">
    <property type="entry name" value="P450, PUTATIVE (EUROFUNG)-RELATED"/>
    <property type="match status" value="1"/>
</dbReference>
<keyword evidence="5 6" id="KW-0408">Iron</keyword>
<dbReference type="AlphaFoldDB" id="A0A9P4M2P4"/>
<dbReference type="Pfam" id="PF00067">
    <property type="entry name" value="p450"/>
    <property type="match status" value="1"/>
</dbReference>
<dbReference type="SUPFAM" id="SSF48264">
    <property type="entry name" value="Cytochrome P450"/>
    <property type="match status" value="1"/>
</dbReference>
<reference evidence="7" key="1">
    <citation type="journal article" date="2020" name="Stud. Mycol.">
        <title>101 Dothideomycetes genomes: a test case for predicting lifestyles and emergence of pathogens.</title>
        <authorList>
            <person name="Haridas S."/>
            <person name="Albert R."/>
            <person name="Binder M."/>
            <person name="Bloem J."/>
            <person name="Labutti K."/>
            <person name="Salamov A."/>
            <person name="Andreopoulos B."/>
            <person name="Baker S."/>
            <person name="Barry K."/>
            <person name="Bills G."/>
            <person name="Bluhm B."/>
            <person name="Cannon C."/>
            <person name="Castanera R."/>
            <person name="Culley D."/>
            <person name="Daum C."/>
            <person name="Ezra D."/>
            <person name="Gonzalez J."/>
            <person name="Henrissat B."/>
            <person name="Kuo A."/>
            <person name="Liang C."/>
            <person name="Lipzen A."/>
            <person name="Lutzoni F."/>
            <person name="Magnuson J."/>
            <person name="Mondo S."/>
            <person name="Nolan M."/>
            <person name="Ohm R."/>
            <person name="Pangilinan J."/>
            <person name="Park H.-J."/>
            <person name="Ramirez L."/>
            <person name="Alfaro M."/>
            <person name="Sun H."/>
            <person name="Tritt A."/>
            <person name="Yoshinaga Y."/>
            <person name="Zwiers L.-H."/>
            <person name="Turgeon B."/>
            <person name="Goodwin S."/>
            <person name="Spatafora J."/>
            <person name="Crous P."/>
            <person name="Grigoriev I."/>
        </authorList>
    </citation>
    <scope>NUCLEOTIDE SEQUENCE</scope>
    <source>
        <strain evidence="7">CBS 133067</strain>
    </source>
</reference>
<dbReference type="PRINTS" id="PR00463">
    <property type="entry name" value="EP450I"/>
</dbReference>
<dbReference type="GO" id="GO:0020037">
    <property type="term" value="F:heme binding"/>
    <property type="evidence" value="ECO:0007669"/>
    <property type="project" value="InterPro"/>
</dbReference>
<dbReference type="PANTHER" id="PTHR46206">
    <property type="entry name" value="CYTOCHROME P450"/>
    <property type="match status" value="1"/>
</dbReference>
<gene>
    <name evidence="7" type="ORF">NA57DRAFT_82218</name>
</gene>
<evidence type="ECO:0000256" key="3">
    <source>
        <dbReference type="ARBA" id="ARBA00022723"/>
    </source>
</evidence>
<dbReference type="InterPro" id="IPR002401">
    <property type="entry name" value="Cyt_P450_E_grp-I"/>
</dbReference>
<evidence type="ECO:0000256" key="5">
    <source>
        <dbReference type="ARBA" id="ARBA00023004"/>
    </source>
</evidence>
<dbReference type="GO" id="GO:0004497">
    <property type="term" value="F:monooxygenase activity"/>
    <property type="evidence" value="ECO:0007669"/>
    <property type="project" value="InterPro"/>
</dbReference>
<accession>A0A9P4M2P4</accession>
<dbReference type="Proteomes" id="UP000799772">
    <property type="component" value="Unassembled WGS sequence"/>
</dbReference>
<keyword evidence="3 6" id="KW-0479">Metal-binding</keyword>
<name>A0A9P4M2P4_9PEZI</name>
<dbReference type="CDD" id="cd11041">
    <property type="entry name" value="CYP503A1-like"/>
    <property type="match status" value="1"/>
</dbReference>
<evidence type="ECO:0000313" key="8">
    <source>
        <dbReference type="Proteomes" id="UP000799772"/>
    </source>
</evidence>
<evidence type="ECO:0000256" key="4">
    <source>
        <dbReference type="ARBA" id="ARBA00023002"/>
    </source>
</evidence>
<organism evidence="7 8">
    <name type="scientific">Rhizodiscina lignyota</name>
    <dbReference type="NCBI Taxonomy" id="1504668"/>
    <lineage>
        <taxon>Eukaryota</taxon>
        <taxon>Fungi</taxon>
        <taxon>Dikarya</taxon>
        <taxon>Ascomycota</taxon>
        <taxon>Pezizomycotina</taxon>
        <taxon>Dothideomycetes</taxon>
        <taxon>Pleosporomycetidae</taxon>
        <taxon>Aulographales</taxon>
        <taxon>Rhizodiscinaceae</taxon>
        <taxon>Rhizodiscina</taxon>
    </lineage>
</organism>
<dbReference type="EMBL" id="ML978145">
    <property type="protein sequence ID" value="KAF2092502.1"/>
    <property type="molecule type" value="Genomic_DNA"/>
</dbReference>
<dbReference type="InterPro" id="IPR036396">
    <property type="entry name" value="Cyt_P450_sf"/>
</dbReference>
<comment type="caution">
    <text evidence="7">The sequence shown here is derived from an EMBL/GenBank/DDBJ whole genome shotgun (WGS) entry which is preliminary data.</text>
</comment>
<proteinExistence type="inferred from homology"/>
<dbReference type="GO" id="GO:0016705">
    <property type="term" value="F:oxidoreductase activity, acting on paired donors, with incorporation or reduction of molecular oxygen"/>
    <property type="evidence" value="ECO:0007669"/>
    <property type="project" value="InterPro"/>
</dbReference>
<evidence type="ECO:0000256" key="2">
    <source>
        <dbReference type="ARBA" id="ARBA00010617"/>
    </source>
</evidence>
<protein>
    <submittedName>
        <fullName evidence="7">Cytochrome P450</fullName>
    </submittedName>
</protein>
<evidence type="ECO:0000256" key="1">
    <source>
        <dbReference type="ARBA" id="ARBA00001971"/>
    </source>
</evidence>
<sequence>MLSLVGFVAVGVGLFLLAQYTYSSWRQPQLLDHIPTHTFADGNNSRQRTVVHGRPFKVSIPVGGYSVKYRIILPKDYLEEIKHLSNNDFSWQLASRIIFAGDYTGAPERGPWSGKALRVGIHQNLGDINKVLEKRIDDYFATHLPQKAGELPSEHLMSFFVPAIAYVINAILVGPKLASDPEWVRRTSEFAVDRYIAADDVRRWPPYLASVAAPFIPSVRRLRDSRAYVLEKLRPMYEELRARPDSEKRQMRKGSYGFEWLFGGAPEDVSLQDFADTMMRTIIASIHTSGKTISVAFIDLLTHPKLLKELQDEVQYAAVDESIDLDKLVNLDRFLKESQRLSPVFLITMNRVFTRDYIFKCSGVKFPKGSMTSAAAAAVATDPGVFTDPNTFDGYRYRRLREENKESESSLVMGMPTMDSLGFGLGNQACPGRFMAVNNLKFMMSKLLRGWDLTLEKNGQQYLGPRPEMQYNDFSVVAPAEFSMRLRKL</sequence>
<dbReference type="OrthoDB" id="1844152at2759"/>
<dbReference type="InterPro" id="IPR001128">
    <property type="entry name" value="Cyt_P450"/>
</dbReference>
<keyword evidence="4" id="KW-0560">Oxidoreductase</keyword>